<dbReference type="EC" id="5.1.1.7" evidence="1"/>
<organism evidence="1 2">
    <name type="scientific">Advenella kashmirensis (strain DSM 17095 / LMG 22695 / WT001)</name>
    <name type="common">Tetrathiobacter kashmirensis</name>
    <dbReference type="NCBI Taxonomy" id="1036672"/>
    <lineage>
        <taxon>Bacteria</taxon>
        <taxon>Pseudomonadati</taxon>
        <taxon>Pseudomonadota</taxon>
        <taxon>Betaproteobacteria</taxon>
        <taxon>Burkholderiales</taxon>
        <taxon>Alcaligenaceae</taxon>
    </lineage>
</organism>
<dbReference type="EMBL" id="CP003555">
    <property type="protein sequence ID" value="AFK61258.1"/>
    <property type="molecule type" value="Genomic_DNA"/>
</dbReference>
<dbReference type="SUPFAM" id="SSF54506">
    <property type="entry name" value="Diaminopimelate epimerase-like"/>
    <property type="match status" value="1"/>
</dbReference>
<proteinExistence type="predicted"/>
<keyword evidence="1" id="KW-0413">Isomerase</keyword>
<sequence>MTVHTRGGDLYIAWDGTQITMRGPAVTVFSSEINIDRLVAQYRNSTAL</sequence>
<dbReference type="HOGENOM" id="CLU_3148586_0_0_4"/>
<dbReference type="AlphaFoldDB" id="I3U8C0"/>
<dbReference type="GO" id="GO:0008837">
    <property type="term" value="F:diaminopimelate epimerase activity"/>
    <property type="evidence" value="ECO:0007669"/>
    <property type="project" value="UniProtKB-EC"/>
</dbReference>
<evidence type="ECO:0000313" key="1">
    <source>
        <dbReference type="EMBL" id="AFK61258.1"/>
    </source>
</evidence>
<accession>I3U8C0</accession>
<reference evidence="1 2" key="1">
    <citation type="journal article" date="2011" name="J. Bacteriol.">
        <title>Whole-genome shotgun sequencing of the sulfur-oxidizing chemoautotroph Tetrathiobacter kashmirensis.</title>
        <authorList>
            <person name="Ghosh W."/>
            <person name="George A."/>
            <person name="Agarwal A."/>
            <person name="Raj P."/>
            <person name="Alam M."/>
            <person name="Pyne P."/>
            <person name="Das Gupta S.K."/>
        </authorList>
    </citation>
    <scope>NUCLEOTIDE SEQUENCE [LARGE SCALE GENOMIC DNA]</scope>
    <source>
        <strain evidence="1 2">WT001</strain>
    </source>
</reference>
<gene>
    <name evidence="1" type="primary">dapF</name>
    <name evidence="1" type="ordered locus">TKWG_03325</name>
</gene>
<dbReference type="STRING" id="1036672.TKWG_03325"/>
<dbReference type="Proteomes" id="UP000005267">
    <property type="component" value="Chromosome"/>
</dbReference>
<reference evidence="2" key="2">
    <citation type="journal article" date="2013" name="PLoS ONE">
        <title>Genome implosion elicits host-confinement in Alcaligenaceae: evidence from the comparative genomics of Tetrathiobacter kashmirensis, a pathogen in the making.</title>
        <authorList>
            <person name="Ghosh W."/>
            <person name="Alam M."/>
            <person name="Roy C."/>
            <person name="Pyne P."/>
            <person name="George A."/>
            <person name="Chakraborty R."/>
            <person name="Majumder S."/>
            <person name="Agarwal A."/>
            <person name="Chakraborty S."/>
            <person name="Majumdar S."/>
            <person name="Gupta S.K."/>
        </authorList>
    </citation>
    <scope>NUCLEOTIDE SEQUENCE [LARGE SCALE GENOMIC DNA]</scope>
    <source>
        <strain evidence="2">WT001</strain>
    </source>
</reference>
<dbReference type="KEGG" id="aka:TKWG_03325"/>
<keyword evidence="2" id="KW-1185">Reference proteome</keyword>
<evidence type="ECO:0000313" key="2">
    <source>
        <dbReference type="Proteomes" id="UP000005267"/>
    </source>
</evidence>
<name>I3U8C0_ADVKW</name>
<protein>
    <submittedName>
        <fullName evidence="1">Diaminopimelate epimerase</fullName>
        <ecNumber evidence="1">5.1.1.7</ecNumber>
    </submittedName>
</protein>